<dbReference type="EMBL" id="CM029054">
    <property type="protein sequence ID" value="KAG2540572.1"/>
    <property type="molecule type" value="Genomic_DNA"/>
</dbReference>
<feature type="region of interest" description="Disordered" evidence="1">
    <location>
        <begin position="34"/>
        <end position="61"/>
    </location>
</feature>
<evidence type="ECO:0000313" key="2">
    <source>
        <dbReference type="EMBL" id="KAG2540573.1"/>
    </source>
</evidence>
<dbReference type="AlphaFoldDB" id="A0A8T0MVL5"/>
<proteinExistence type="predicted"/>
<sequence length="282" mass="31180">MVVESLSKILESPSHVSASQWFCQLPVSSIRSISDVRPTPTSSPHRTASYPAARAPHPPTPPRLRRLPFPSALPILSPGRALASRAAACRSSQLRRHPPPLLCPPHAAVEGRTRLSPIPRPAIALRCHRRRSRPAPQQHRSVLPRPSWSTHGAADKSPLHSRASGLPSPSTPRPELYARPAPPPSRLPTVVANSPREFDIPPRRRSAIYAPQADLRARGRQHSSFGLPRPLLLTLRTELRVQGHVQPPPRLPIDARRCQPRPLTGSPDLGQRPTRKTTKRLW</sequence>
<name>A0A8T0MVL5_PANVG</name>
<comment type="caution">
    <text evidence="2">The sequence shown here is derived from an EMBL/GenBank/DDBJ whole genome shotgun (WGS) entry which is preliminary data.</text>
</comment>
<accession>A0A8T0MVL5</accession>
<reference evidence="2" key="1">
    <citation type="submission" date="2020-05" db="EMBL/GenBank/DDBJ databases">
        <title>WGS assembly of Panicum virgatum.</title>
        <authorList>
            <person name="Lovell J.T."/>
            <person name="Jenkins J."/>
            <person name="Shu S."/>
            <person name="Juenger T.E."/>
            <person name="Schmutz J."/>
        </authorList>
    </citation>
    <scope>NUCLEOTIDE SEQUENCE</scope>
    <source>
        <strain evidence="2">AP13</strain>
    </source>
</reference>
<feature type="region of interest" description="Disordered" evidence="1">
    <location>
        <begin position="245"/>
        <end position="282"/>
    </location>
</feature>
<dbReference type="EMBL" id="CM029054">
    <property type="protein sequence ID" value="KAG2540573.1"/>
    <property type="molecule type" value="Genomic_DNA"/>
</dbReference>
<feature type="region of interest" description="Disordered" evidence="1">
    <location>
        <begin position="125"/>
        <end position="199"/>
    </location>
</feature>
<feature type="compositionally biased region" description="Basic residues" evidence="1">
    <location>
        <begin position="273"/>
        <end position="282"/>
    </location>
</feature>
<organism evidence="2 3">
    <name type="scientific">Panicum virgatum</name>
    <name type="common">Blackwell switchgrass</name>
    <dbReference type="NCBI Taxonomy" id="38727"/>
    <lineage>
        <taxon>Eukaryota</taxon>
        <taxon>Viridiplantae</taxon>
        <taxon>Streptophyta</taxon>
        <taxon>Embryophyta</taxon>
        <taxon>Tracheophyta</taxon>
        <taxon>Spermatophyta</taxon>
        <taxon>Magnoliopsida</taxon>
        <taxon>Liliopsida</taxon>
        <taxon>Poales</taxon>
        <taxon>Poaceae</taxon>
        <taxon>PACMAD clade</taxon>
        <taxon>Panicoideae</taxon>
        <taxon>Panicodae</taxon>
        <taxon>Paniceae</taxon>
        <taxon>Panicinae</taxon>
        <taxon>Panicum</taxon>
        <taxon>Panicum sect. Hiantes</taxon>
    </lineage>
</organism>
<protein>
    <submittedName>
        <fullName evidence="2">Uncharacterized protein</fullName>
    </submittedName>
</protein>
<keyword evidence="3" id="KW-1185">Reference proteome</keyword>
<evidence type="ECO:0000256" key="1">
    <source>
        <dbReference type="SAM" id="MobiDB-lite"/>
    </source>
</evidence>
<dbReference type="Proteomes" id="UP000823388">
    <property type="component" value="Chromosome 9N"/>
</dbReference>
<gene>
    <name evidence="2" type="ORF">PVAP13_9NG573800</name>
</gene>
<evidence type="ECO:0000313" key="3">
    <source>
        <dbReference type="Proteomes" id="UP000823388"/>
    </source>
</evidence>